<dbReference type="AlphaFoldDB" id="A0A553B971"/>
<evidence type="ECO:0000313" key="3">
    <source>
        <dbReference type="Proteomes" id="UP000318528"/>
    </source>
</evidence>
<dbReference type="EMBL" id="VJZN01000066">
    <property type="protein sequence ID" value="TRX00315.1"/>
    <property type="molecule type" value="Genomic_DNA"/>
</dbReference>
<proteinExistence type="predicted"/>
<dbReference type="OrthoDB" id="1340733at2"/>
<dbReference type="InterPro" id="IPR011990">
    <property type="entry name" value="TPR-like_helical_dom_sf"/>
</dbReference>
<dbReference type="Proteomes" id="UP000318669">
    <property type="component" value="Unassembled WGS sequence"/>
</dbReference>
<accession>A0A553B971</accession>
<name>A0A553B971_9FLAO</name>
<dbReference type="PROSITE" id="PS51257">
    <property type="entry name" value="PROKAR_LIPOPROTEIN"/>
    <property type="match status" value="1"/>
</dbReference>
<evidence type="ECO:0000313" key="1">
    <source>
        <dbReference type="EMBL" id="TRX00315.1"/>
    </source>
</evidence>
<comment type="caution">
    <text evidence="2">The sequence shown here is derived from an EMBL/GenBank/DDBJ whole genome shotgun (WGS) entry which is preliminary data.</text>
</comment>
<dbReference type="RefSeq" id="WP_143389000.1">
    <property type="nucleotide sequence ID" value="NZ_VJZL01000069.1"/>
</dbReference>
<organism evidence="2 4">
    <name type="scientific">Flavobacterium gawalongense</name>
    <dbReference type="NCBI Taxonomy" id="2594432"/>
    <lineage>
        <taxon>Bacteria</taxon>
        <taxon>Pseudomonadati</taxon>
        <taxon>Bacteroidota</taxon>
        <taxon>Flavobacteriia</taxon>
        <taxon>Flavobacteriales</taxon>
        <taxon>Flavobacteriaceae</taxon>
        <taxon>Flavobacterium</taxon>
    </lineage>
</organism>
<evidence type="ECO:0000313" key="4">
    <source>
        <dbReference type="Proteomes" id="UP000318669"/>
    </source>
</evidence>
<protein>
    <recommendedName>
        <fullName evidence="5">Tetratricopeptide repeat protein</fullName>
    </recommendedName>
</protein>
<dbReference type="Gene3D" id="1.25.40.10">
    <property type="entry name" value="Tetratricopeptide repeat domain"/>
    <property type="match status" value="1"/>
</dbReference>
<reference evidence="3 4" key="1">
    <citation type="submission" date="2019-07" db="EMBL/GenBank/DDBJ databases">
        <title>Novel species of Flavobacterium.</title>
        <authorList>
            <person name="Liu Q."/>
            <person name="Xin Y.-H."/>
        </authorList>
    </citation>
    <scope>NUCLEOTIDE SEQUENCE [LARGE SCALE GENOMIC DNA]</scope>
    <source>
        <strain evidence="1 3">GSP39</strain>
        <strain evidence="2 4">GSR22</strain>
    </source>
</reference>
<keyword evidence="3" id="KW-1185">Reference proteome</keyword>
<sequence length="205" mass="24201">MKKLIIVTLFLSIISCEGQENDENRIKAKSLVKQANELFMKSNLEEQTKLDSCIALIDNAIKIDGKYFNAYYAKSKFLTWKKDIKESIKNNEKMMQLRPFQPLWKIQRGLFFDIDGNKIEAEKNYAIGIKEYEDLLKTEQKNDFNLRMEYVSALETKGDIKKAEQELENVYRDFPNNEILKVYKTEYKIKTKEQIIEIWKSGVDN</sequence>
<evidence type="ECO:0008006" key="5">
    <source>
        <dbReference type="Google" id="ProtNLM"/>
    </source>
</evidence>
<dbReference type="SUPFAM" id="SSF48452">
    <property type="entry name" value="TPR-like"/>
    <property type="match status" value="1"/>
</dbReference>
<dbReference type="Proteomes" id="UP000318528">
    <property type="component" value="Unassembled WGS sequence"/>
</dbReference>
<dbReference type="EMBL" id="VJZL01000069">
    <property type="protein sequence ID" value="TRX04782.1"/>
    <property type="molecule type" value="Genomic_DNA"/>
</dbReference>
<gene>
    <name evidence="2" type="ORF">FNW11_17185</name>
    <name evidence="1" type="ORF">FNW12_17635</name>
</gene>
<evidence type="ECO:0000313" key="2">
    <source>
        <dbReference type="EMBL" id="TRX04782.1"/>
    </source>
</evidence>